<gene>
    <name evidence="1" type="ORF">T4D_1679</name>
</gene>
<organism evidence="1 2">
    <name type="scientific">Trichinella pseudospiralis</name>
    <name type="common">Parasitic roundworm</name>
    <dbReference type="NCBI Taxonomy" id="6337"/>
    <lineage>
        <taxon>Eukaryota</taxon>
        <taxon>Metazoa</taxon>
        <taxon>Ecdysozoa</taxon>
        <taxon>Nematoda</taxon>
        <taxon>Enoplea</taxon>
        <taxon>Dorylaimia</taxon>
        <taxon>Trichinellida</taxon>
        <taxon>Trichinellidae</taxon>
        <taxon>Trichinella</taxon>
    </lineage>
</organism>
<sequence length="35" mass="3989">MCIPSQDFCQRVPELYLDVRCPEQFGVDVETVLSA</sequence>
<dbReference type="EMBL" id="JYDT01002330">
    <property type="protein sequence ID" value="KRY63428.1"/>
    <property type="molecule type" value="Genomic_DNA"/>
</dbReference>
<name>A0A0V1DPQ7_TRIPS</name>
<dbReference type="AlphaFoldDB" id="A0A0V1DPQ7"/>
<accession>A0A0V1DPQ7</accession>
<evidence type="ECO:0000313" key="2">
    <source>
        <dbReference type="Proteomes" id="UP000054995"/>
    </source>
</evidence>
<keyword evidence="2" id="KW-1185">Reference proteome</keyword>
<reference evidence="1 2" key="1">
    <citation type="submission" date="2015-01" db="EMBL/GenBank/DDBJ databases">
        <title>Evolution of Trichinella species and genotypes.</title>
        <authorList>
            <person name="Korhonen P.K."/>
            <person name="Edoardo P."/>
            <person name="Giuseppe L.R."/>
            <person name="Gasser R.B."/>
        </authorList>
    </citation>
    <scope>NUCLEOTIDE SEQUENCE [LARGE SCALE GENOMIC DNA]</scope>
    <source>
        <strain evidence="1">ISS470</strain>
    </source>
</reference>
<evidence type="ECO:0000313" key="1">
    <source>
        <dbReference type="EMBL" id="KRY63428.1"/>
    </source>
</evidence>
<comment type="caution">
    <text evidence="1">The sequence shown here is derived from an EMBL/GenBank/DDBJ whole genome shotgun (WGS) entry which is preliminary data.</text>
</comment>
<dbReference type="Proteomes" id="UP000054995">
    <property type="component" value="Unassembled WGS sequence"/>
</dbReference>
<protein>
    <submittedName>
        <fullName evidence="1">Uncharacterized protein</fullName>
    </submittedName>
</protein>
<proteinExistence type="predicted"/>